<dbReference type="Proteomes" id="UP000215127">
    <property type="component" value="Chromosome 7"/>
</dbReference>
<evidence type="ECO:0000313" key="3">
    <source>
        <dbReference type="Proteomes" id="UP000215127"/>
    </source>
</evidence>
<accession>A0A1X7RZS0</accession>
<evidence type="ECO:0000313" key="2">
    <source>
        <dbReference type="EMBL" id="SMQ52865.1"/>
    </source>
</evidence>
<gene>
    <name evidence="2" type="ORF">ZT3D7_G8018</name>
</gene>
<dbReference type="EMBL" id="LT853698">
    <property type="protein sequence ID" value="SMQ52865.1"/>
    <property type="molecule type" value="Genomic_DNA"/>
</dbReference>
<protein>
    <submittedName>
        <fullName evidence="2">Uncharacterized protein</fullName>
    </submittedName>
</protein>
<proteinExistence type="predicted"/>
<evidence type="ECO:0000256" key="1">
    <source>
        <dbReference type="SAM" id="MobiDB-lite"/>
    </source>
</evidence>
<name>A0A1X7RZS0_ZYMT9</name>
<organism evidence="2 3">
    <name type="scientific">Zymoseptoria tritici (strain ST99CH_3D7)</name>
    <dbReference type="NCBI Taxonomy" id="1276538"/>
    <lineage>
        <taxon>Eukaryota</taxon>
        <taxon>Fungi</taxon>
        <taxon>Dikarya</taxon>
        <taxon>Ascomycota</taxon>
        <taxon>Pezizomycotina</taxon>
        <taxon>Dothideomycetes</taxon>
        <taxon>Dothideomycetidae</taxon>
        <taxon>Mycosphaerellales</taxon>
        <taxon>Mycosphaerellaceae</taxon>
        <taxon>Zymoseptoria</taxon>
    </lineage>
</organism>
<reference evidence="2 3" key="1">
    <citation type="submission" date="2016-06" db="EMBL/GenBank/DDBJ databases">
        <authorList>
            <person name="Kjaerup R.B."/>
            <person name="Dalgaard T.S."/>
            <person name="Juul-Madsen H.R."/>
        </authorList>
    </citation>
    <scope>NUCLEOTIDE SEQUENCE [LARGE SCALE GENOMIC DNA]</scope>
</reference>
<keyword evidence="3" id="KW-1185">Reference proteome</keyword>
<sequence length="136" mass="16324">MVSVHLKRRRHAREHREEEEKALELLDETNRKMKMSAVWKRLPIELTSMIIAHNALLPLELYGYNTGIRHHERDQAVHPEKWQQVRTTLSIRSSIRTDIIRTLKVQGAIEHIRFNSRLGPRGQRVEPSWWLLRHFR</sequence>
<dbReference type="AlphaFoldDB" id="A0A1X7RZS0"/>
<feature type="compositionally biased region" description="Basic residues" evidence="1">
    <location>
        <begin position="1"/>
        <end position="13"/>
    </location>
</feature>
<feature type="region of interest" description="Disordered" evidence="1">
    <location>
        <begin position="1"/>
        <end position="20"/>
    </location>
</feature>